<accession>A0A9P6XSE7</accession>
<evidence type="ECO:0000313" key="1">
    <source>
        <dbReference type="EMBL" id="KAG1531233.1"/>
    </source>
</evidence>
<dbReference type="Proteomes" id="UP000740926">
    <property type="component" value="Unassembled WGS sequence"/>
</dbReference>
<proteinExistence type="predicted"/>
<dbReference type="EMBL" id="JAANIU010011155">
    <property type="protein sequence ID" value="KAG1531233.1"/>
    <property type="molecule type" value="Genomic_DNA"/>
</dbReference>
<comment type="caution">
    <text evidence="1">The sequence shown here is derived from an EMBL/GenBank/DDBJ whole genome shotgun (WGS) entry which is preliminary data.</text>
</comment>
<sequence length="101" mass="10946">MHDFPSQRAQRRADLAGAERHVAHFHMRAEEAHDGRAQAQHQAQRHVARDARDIALPEAGPARCAALAQQVSRAPVVDHHVVHAVQREPVGGPAGDQAGQP</sequence>
<gene>
    <name evidence="1" type="ORF">G6F50_016812</name>
</gene>
<evidence type="ECO:0000313" key="2">
    <source>
        <dbReference type="Proteomes" id="UP000740926"/>
    </source>
</evidence>
<protein>
    <submittedName>
        <fullName evidence="1">Uncharacterized protein</fullName>
    </submittedName>
</protein>
<dbReference type="AlphaFoldDB" id="A0A9P6XSE7"/>
<keyword evidence="2" id="KW-1185">Reference proteome</keyword>
<organism evidence="1 2">
    <name type="scientific">Rhizopus delemar</name>
    <dbReference type="NCBI Taxonomy" id="936053"/>
    <lineage>
        <taxon>Eukaryota</taxon>
        <taxon>Fungi</taxon>
        <taxon>Fungi incertae sedis</taxon>
        <taxon>Mucoromycota</taxon>
        <taxon>Mucoromycotina</taxon>
        <taxon>Mucoromycetes</taxon>
        <taxon>Mucorales</taxon>
        <taxon>Mucorineae</taxon>
        <taxon>Rhizopodaceae</taxon>
        <taxon>Rhizopus</taxon>
    </lineage>
</organism>
<reference evidence="1 2" key="1">
    <citation type="journal article" date="2020" name="Microb. Genom.">
        <title>Genetic diversity of clinical and environmental Mucorales isolates obtained from an investigation of mucormycosis cases among solid organ transplant recipients.</title>
        <authorList>
            <person name="Nguyen M.H."/>
            <person name="Kaul D."/>
            <person name="Muto C."/>
            <person name="Cheng S.J."/>
            <person name="Richter R.A."/>
            <person name="Bruno V.M."/>
            <person name="Liu G."/>
            <person name="Beyhan S."/>
            <person name="Sundermann A.J."/>
            <person name="Mounaud S."/>
            <person name="Pasculle A.W."/>
            <person name="Nierman W.C."/>
            <person name="Driscoll E."/>
            <person name="Cumbie R."/>
            <person name="Clancy C.J."/>
            <person name="Dupont C.L."/>
        </authorList>
    </citation>
    <scope>NUCLEOTIDE SEQUENCE [LARGE SCALE GENOMIC DNA]</scope>
    <source>
        <strain evidence="1 2">GL24</strain>
    </source>
</reference>
<name>A0A9P6XSE7_9FUNG</name>